<evidence type="ECO:0008006" key="23">
    <source>
        <dbReference type="Google" id="ProtNLM"/>
    </source>
</evidence>
<feature type="compositionally biased region" description="Polar residues" evidence="16">
    <location>
        <begin position="562"/>
        <end position="593"/>
    </location>
</feature>
<organism evidence="21 22">
    <name type="scientific">Anopheles minimus</name>
    <dbReference type="NCBI Taxonomy" id="112268"/>
    <lineage>
        <taxon>Eukaryota</taxon>
        <taxon>Metazoa</taxon>
        <taxon>Ecdysozoa</taxon>
        <taxon>Arthropoda</taxon>
        <taxon>Hexapoda</taxon>
        <taxon>Insecta</taxon>
        <taxon>Pterygota</taxon>
        <taxon>Neoptera</taxon>
        <taxon>Endopterygota</taxon>
        <taxon>Diptera</taxon>
        <taxon>Nematocera</taxon>
        <taxon>Culicoidea</taxon>
        <taxon>Culicidae</taxon>
        <taxon>Anophelinae</taxon>
        <taxon>Anopheles</taxon>
    </lineage>
</organism>
<keyword evidence="15" id="KW-0539">Nucleus</keyword>
<feature type="compositionally biased region" description="Basic and acidic residues" evidence="16">
    <location>
        <begin position="72"/>
        <end position="87"/>
    </location>
</feature>
<keyword evidence="9" id="KW-0677">Repeat</keyword>
<evidence type="ECO:0000256" key="6">
    <source>
        <dbReference type="ARBA" id="ARBA00022679"/>
    </source>
</evidence>
<dbReference type="InterPro" id="IPR047232">
    <property type="entry name" value="SETDB1/2-like_MBD"/>
</dbReference>
<dbReference type="GO" id="GO:0003677">
    <property type="term" value="F:DNA binding"/>
    <property type="evidence" value="ECO:0007669"/>
    <property type="project" value="InterPro"/>
</dbReference>
<feature type="compositionally biased region" description="Low complexity" evidence="16">
    <location>
        <begin position="1"/>
        <end position="11"/>
    </location>
</feature>
<feature type="domain" description="MBD" evidence="20">
    <location>
        <begin position="660"/>
        <end position="729"/>
    </location>
</feature>
<dbReference type="PROSITE" id="PS50982">
    <property type="entry name" value="MBD"/>
    <property type="match status" value="1"/>
</dbReference>
<dbReference type="SUPFAM" id="SSF54171">
    <property type="entry name" value="DNA-binding domain"/>
    <property type="match status" value="1"/>
</dbReference>
<name>A0A182W7G5_9DIPT</name>
<dbReference type="STRING" id="112268.A0A182W7G5"/>
<sequence length="1138" mass="130084">MEIDSTAIISIDSDEEMDTVAAPEASASAPNEQDPEKEDCPLTDPQQDVEMNEPLDKLDMGKQDTTIDTAEEPIRDIKDQSSKKAEDPVLPVENANEQEQLDIKGPVQKCGNIACAKKGFELSVAPVFAQNLYKIAPGKETKLVCADCLEFAVNHYETLCTTLVKKESLYASEILQDKMEEIHTVLDSSDEENDEPAKSEPTEVEPALPADVISFTDMNLNAIIETLWEKYGKKQLTMYNEDILREAQENEKKSDRIDAKLKTMKSTLQKVHETIYSVRTTKVDTPELIIEDDVTSERIAYDRLRRMLRKNEPLTREPVKVNEVYYGVCSSILASWVKCKVVEATENQVYTVRFTEGKLKQSVLSAKHLAYTTAPMVKLKLGTRVLAKVSSAEGEESRSFYAGTVLESISAYNKFRYLIIFDFGHTLYAPISNVRVVCEQSKHIWDDVHPHSKEFIRNYMQTCDSLRPMVQAHRGQRLRVEINRKWYQGKVLETDSSLFKLHFQELNKYEWIYRGSTRLEPLYFKVTPNNKLSKFQRRNQPHIEYITIEDDEKEQPAEKVSTPPSTKQDVQDTQNRATARKSTVQRINVSKPANSNGSSGNNNNNVPSVISLNNATYVDHDNDLIHGRTVNYTTQKYRSPQKFVPHECNPNCLYKMLSNMHPYPLLARPLVTGWERYFCYIRGSKKTAEVMYRAPCGRRLRNMQEIHHYLRVTESTLNVEHFDFESEIKALATFKAENFFFECKDISFGAELVPVHCVNNYENQQPPPCEYSTERIPTEGVNLNLDKEFLCGCDCEDDCLDKSKCQCWQLTIAGRRYMPANIIDIGYVYKRLLNNIHTGVYECNVQCKCNKNKCLNRVVQNSLQMKLQVYRTHDKGWGIRCLNDVSKGSFICIYAGHLITDEASDRICEMDENKTGDEYFADLDYIETAEMTKADYEADARKSENEDTSPETEESEVELERERLAAEHDTDEEYTAKTVPSAMVVKTRAQSRKASTTERSSAPTPNKAAAIIGDDDEQECVSLIPSSEMNPQDNPRRTSESTIRRLYGENEDEIYIMDAKKSGNLGRYFNHSCNPNLFVQNVFVDTHDLRFPWVAFFASKNIKAGTELTWNYNYDVGSVNGKTLYCNCGEKECKGRLL</sequence>
<dbReference type="Gene3D" id="2.30.30.140">
    <property type="match status" value="1"/>
</dbReference>
<dbReference type="Proteomes" id="UP000075920">
    <property type="component" value="Unassembled WGS sequence"/>
</dbReference>
<dbReference type="InterPro" id="IPR041291">
    <property type="entry name" value="TUDOR_5"/>
</dbReference>
<comment type="subcellular location">
    <subcellularLocation>
        <location evidence="2">Chromosome</location>
    </subcellularLocation>
    <subcellularLocation>
        <location evidence="1">Nucleus</location>
    </subcellularLocation>
</comment>
<reference evidence="21" key="2">
    <citation type="submission" date="2020-05" db="UniProtKB">
        <authorList>
            <consortium name="EnsemblMetazoa"/>
        </authorList>
    </citation>
    <scope>IDENTIFICATION</scope>
    <source>
        <strain evidence="21">MINIMUS1</strain>
    </source>
</reference>
<accession>A0A182W7G5</accession>
<dbReference type="InterPro" id="IPR007728">
    <property type="entry name" value="Pre-SET_dom"/>
</dbReference>
<dbReference type="PROSITE" id="PS50280">
    <property type="entry name" value="SET"/>
    <property type="match status" value="1"/>
</dbReference>
<evidence type="ECO:0000259" key="20">
    <source>
        <dbReference type="PROSITE" id="PS50982"/>
    </source>
</evidence>
<evidence type="ECO:0000256" key="14">
    <source>
        <dbReference type="ARBA" id="ARBA00023163"/>
    </source>
</evidence>
<feature type="domain" description="Post-SET" evidence="19">
    <location>
        <begin position="1122"/>
        <end position="1138"/>
    </location>
</feature>
<dbReference type="Pfam" id="PF00856">
    <property type="entry name" value="SET"/>
    <property type="match status" value="1"/>
</dbReference>
<dbReference type="Pfam" id="PF18358">
    <property type="entry name" value="Tudor_4"/>
    <property type="match status" value="1"/>
</dbReference>
<feature type="domain" description="SET" evidence="17">
    <location>
        <begin position="865"/>
        <end position="1113"/>
    </location>
</feature>
<dbReference type="InterPro" id="IPR001739">
    <property type="entry name" value="Methyl_CpG_DNA-bd"/>
</dbReference>
<dbReference type="PANTHER" id="PTHR46024">
    <property type="entry name" value="HISTONE-LYSINE N-METHYLTRANSFERASE EGGLESS"/>
    <property type="match status" value="1"/>
</dbReference>
<dbReference type="GO" id="GO:0005634">
    <property type="term" value="C:nucleus"/>
    <property type="evidence" value="ECO:0007669"/>
    <property type="project" value="UniProtKB-SubCell"/>
</dbReference>
<dbReference type="GO" id="GO:0005694">
    <property type="term" value="C:chromosome"/>
    <property type="evidence" value="ECO:0007669"/>
    <property type="project" value="UniProtKB-SubCell"/>
</dbReference>
<keyword evidence="4" id="KW-0678">Repressor</keyword>
<dbReference type="Pfam" id="PF01429">
    <property type="entry name" value="MBD"/>
    <property type="match status" value="1"/>
</dbReference>
<dbReference type="PROSITE" id="PS50868">
    <property type="entry name" value="POST_SET"/>
    <property type="match status" value="1"/>
</dbReference>
<dbReference type="GO" id="GO:0046974">
    <property type="term" value="F:histone H3K9 methyltransferase activity"/>
    <property type="evidence" value="ECO:0007669"/>
    <property type="project" value="TreeGrafter"/>
</dbReference>
<evidence type="ECO:0000256" key="8">
    <source>
        <dbReference type="ARBA" id="ARBA00022723"/>
    </source>
</evidence>
<reference evidence="22" key="1">
    <citation type="submission" date="2013-03" db="EMBL/GenBank/DDBJ databases">
        <title>The Genome Sequence of Anopheles minimus MINIMUS1.</title>
        <authorList>
            <consortium name="The Broad Institute Genomics Platform"/>
            <person name="Neafsey D.E."/>
            <person name="Walton C."/>
            <person name="Walker B."/>
            <person name="Young S.K."/>
            <person name="Zeng Q."/>
            <person name="Gargeya S."/>
            <person name="Fitzgerald M."/>
            <person name="Haas B."/>
            <person name="Abouelleil A."/>
            <person name="Allen A.W."/>
            <person name="Alvarado L."/>
            <person name="Arachchi H.M."/>
            <person name="Berlin A.M."/>
            <person name="Chapman S.B."/>
            <person name="Gainer-Dewar J."/>
            <person name="Goldberg J."/>
            <person name="Griggs A."/>
            <person name="Gujja S."/>
            <person name="Hansen M."/>
            <person name="Howarth C."/>
            <person name="Imamovic A."/>
            <person name="Ireland A."/>
            <person name="Larimer J."/>
            <person name="McCowan C."/>
            <person name="Murphy C."/>
            <person name="Pearson M."/>
            <person name="Poon T.W."/>
            <person name="Priest M."/>
            <person name="Roberts A."/>
            <person name="Saif S."/>
            <person name="Shea T."/>
            <person name="Sisk P."/>
            <person name="Sykes S."/>
            <person name="Wortman J."/>
            <person name="Nusbaum C."/>
            <person name="Birren B."/>
        </authorList>
    </citation>
    <scope>NUCLEOTIDE SEQUENCE [LARGE SCALE GENOMIC DNA]</scope>
    <source>
        <strain evidence="22">MINIMUS1</strain>
    </source>
</reference>
<dbReference type="SMART" id="SM00468">
    <property type="entry name" value="PreSET"/>
    <property type="match status" value="1"/>
</dbReference>
<dbReference type="InterPro" id="IPR003616">
    <property type="entry name" value="Post-SET_dom"/>
</dbReference>
<keyword evidence="22" id="KW-1185">Reference proteome</keyword>
<evidence type="ECO:0000256" key="3">
    <source>
        <dbReference type="ARBA" id="ARBA00022454"/>
    </source>
</evidence>
<evidence type="ECO:0000256" key="12">
    <source>
        <dbReference type="ARBA" id="ARBA00023015"/>
    </source>
</evidence>
<dbReference type="SUPFAM" id="SSF82199">
    <property type="entry name" value="SET domain"/>
    <property type="match status" value="1"/>
</dbReference>
<feature type="region of interest" description="Disordered" evidence="16">
    <location>
        <begin position="547"/>
        <end position="607"/>
    </location>
</feature>
<evidence type="ECO:0000259" key="19">
    <source>
        <dbReference type="PROSITE" id="PS50868"/>
    </source>
</evidence>
<evidence type="ECO:0000256" key="7">
    <source>
        <dbReference type="ARBA" id="ARBA00022691"/>
    </source>
</evidence>
<keyword evidence="5" id="KW-0489">Methyltransferase</keyword>
<feature type="compositionally biased region" description="Low complexity" evidence="16">
    <location>
        <begin position="594"/>
        <end position="607"/>
    </location>
</feature>
<dbReference type="Pfam" id="PF05033">
    <property type="entry name" value="Pre-SET"/>
    <property type="match status" value="1"/>
</dbReference>
<dbReference type="Gene3D" id="3.30.890.10">
    <property type="entry name" value="Methyl-cpg-binding Protein 2, Chain A"/>
    <property type="match status" value="1"/>
</dbReference>
<dbReference type="Gene3D" id="2.170.270.10">
    <property type="entry name" value="SET domain"/>
    <property type="match status" value="2"/>
</dbReference>
<feature type="region of interest" description="Disordered" evidence="16">
    <location>
        <begin position="936"/>
        <end position="1010"/>
    </location>
</feature>
<keyword evidence="6" id="KW-0808">Transferase</keyword>
<dbReference type="SMART" id="SM00391">
    <property type="entry name" value="MBD"/>
    <property type="match status" value="1"/>
</dbReference>
<dbReference type="GO" id="GO:0010629">
    <property type="term" value="P:negative regulation of gene expression"/>
    <property type="evidence" value="ECO:0007669"/>
    <property type="project" value="TreeGrafter"/>
</dbReference>
<feature type="compositionally biased region" description="Polar residues" evidence="16">
    <location>
        <begin position="992"/>
        <end position="1004"/>
    </location>
</feature>
<proteinExistence type="predicted"/>
<evidence type="ECO:0000256" key="10">
    <source>
        <dbReference type="ARBA" id="ARBA00022833"/>
    </source>
</evidence>
<protein>
    <recommendedName>
        <fullName evidence="23">Histone-lysine N-methyltransferase</fullName>
    </recommendedName>
</protein>
<keyword evidence="12" id="KW-0805">Transcription regulation</keyword>
<dbReference type="AlphaFoldDB" id="A0A182W7G5"/>
<dbReference type="InterPro" id="IPR041292">
    <property type="entry name" value="Tudor_4"/>
</dbReference>
<evidence type="ECO:0000259" key="17">
    <source>
        <dbReference type="PROSITE" id="PS50280"/>
    </source>
</evidence>
<evidence type="ECO:0000256" key="13">
    <source>
        <dbReference type="ARBA" id="ARBA00023054"/>
    </source>
</evidence>
<dbReference type="PANTHER" id="PTHR46024:SF1">
    <property type="entry name" value="HISTONE-LYSINE N-METHYLTRANSFERASE EGGLESS"/>
    <property type="match status" value="1"/>
</dbReference>
<feature type="compositionally biased region" description="Basic and acidic residues" evidence="16">
    <location>
        <begin position="958"/>
        <end position="968"/>
    </location>
</feature>
<keyword evidence="13" id="KW-0175">Coiled coil</keyword>
<dbReference type="GO" id="GO:0032259">
    <property type="term" value="P:methylation"/>
    <property type="evidence" value="ECO:0007669"/>
    <property type="project" value="UniProtKB-KW"/>
</dbReference>
<keyword evidence="3" id="KW-0158">Chromosome</keyword>
<evidence type="ECO:0000256" key="9">
    <source>
        <dbReference type="ARBA" id="ARBA00022737"/>
    </source>
</evidence>
<keyword evidence="10" id="KW-0862">Zinc</keyword>
<evidence type="ECO:0000256" key="2">
    <source>
        <dbReference type="ARBA" id="ARBA00004286"/>
    </source>
</evidence>
<dbReference type="GO" id="GO:0008270">
    <property type="term" value="F:zinc ion binding"/>
    <property type="evidence" value="ECO:0007669"/>
    <property type="project" value="InterPro"/>
</dbReference>
<keyword evidence="11" id="KW-0156">Chromatin regulator</keyword>
<evidence type="ECO:0000256" key="15">
    <source>
        <dbReference type="ARBA" id="ARBA00023242"/>
    </source>
</evidence>
<dbReference type="InterPro" id="IPR016177">
    <property type="entry name" value="DNA-bd_dom_sf"/>
</dbReference>
<dbReference type="InterPro" id="IPR001214">
    <property type="entry name" value="SET_dom"/>
</dbReference>
<evidence type="ECO:0000313" key="22">
    <source>
        <dbReference type="Proteomes" id="UP000075920"/>
    </source>
</evidence>
<dbReference type="GO" id="GO:0070828">
    <property type="term" value="P:heterochromatin organization"/>
    <property type="evidence" value="ECO:0007669"/>
    <property type="project" value="TreeGrafter"/>
</dbReference>
<evidence type="ECO:0000256" key="16">
    <source>
        <dbReference type="SAM" id="MobiDB-lite"/>
    </source>
</evidence>
<dbReference type="InterPro" id="IPR046341">
    <property type="entry name" value="SET_dom_sf"/>
</dbReference>
<dbReference type="CDD" id="cd01395">
    <property type="entry name" value="HMT_MBD"/>
    <property type="match status" value="1"/>
</dbReference>
<evidence type="ECO:0000313" key="21">
    <source>
        <dbReference type="EnsemblMetazoa" id="AMIN006287-PA"/>
    </source>
</evidence>
<dbReference type="VEuPathDB" id="VectorBase:AMIN006287"/>
<keyword evidence="14" id="KW-0804">Transcription</keyword>
<keyword evidence="7" id="KW-0949">S-adenosyl-L-methionine</keyword>
<dbReference type="InterPro" id="IPR051516">
    <property type="entry name" value="SETDB_methyltransferase"/>
</dbReference>
<evidence type="ECO:0000256" key="4">
    <source>
        <dbReference type="ARBA" id="ARBA00022491"/>
    </source>
</evidence>
<feature type="compositionally biased region" description="Basic and acidic residues" evidence="16">
    <location>
        <begin position="936"/>
        <end position="945"/>
    </location>
</feature>
<feature type="region of interest" description="Disordered" evidence="16">
    <location>
        <begin position="1"/>
        <end position="88"/>
    </location>
</feature>
<dbReference type="PROSITE" id="PS50867">
    <property type="entry name" value="PRE_SET"/>
    <property type="match status" value="1"/>
</dbReference>
<evidence type="ECO:0000256" key="11">
    <source>
        <dbReference type="ARBA" id="ARBA00022853"/>
    </source>
</evidence>
<dbReference type="EnsemblMetazoa" id="AMIN006287-RA">
    <property type="protein sequence ID" value="AMIN006287-PA"/>
    <property type="gene ID" value="AMIN006287"/>
</dbReference>
<keyword evidence="8" id="KW-0479">Metal-binding</keyword>
<feature type="compositionally biased region" description="Low complexity" evidence="16">
    <location>
        <begin position="21"/>
        <end position="32"/>
    </location>
</feature>
<dbReference type="CDD" id="cd10517">
    <property type="entry name" value="SET_SETDB1"/>
    <property type="match status" value="1"/>
</dbReference>
<feature type="domain" description="Pre-SET" evidence="18">
    <location>
        <begin position="791"/>
        <end position="862"/>
    </location>
</feature>
<feature type="compositionally biased region" description="Acidic residues" evidence="16">
    <location>
        <begin position="946"/>
        <end position="957"/>
    </location>
</feature>
<evidence type="ECO:0000256" key="5">
    <source>
        <dbReference type="ARBA" id="ARBA00022603"/>
    </source>
</evidence>
<dbReference type="SMART" id="SM00317">
    <property type="entry name" value="SET"/>
    <property type="match status" value="1"/>
</dbReference>
<dbReference type="Pfam" id="PF18359">
    <property type="entry name" value="Tudor_5"/>
    <property type="match status" value="1"/>
</dbReference>
<evidence type="ECO:0000256" key="1">
    <source>
        <dbReference type="ARBA" id="ARBA00004123"/>
    </source>
</evidence>
<evidence type="ECO:0000259" key="18">
    <source>
        <dbReference type="PROSITE" id="PS50867"/>
    </source>
</evidence>